<name>A0ABN8PN65_9CNID</name>
<dbReference type="EMBL" id="CALNXK010000081">
    <property type="protein sequence ID" value="CAH3147356.1"/>
    <property type="molecule type" value="Genomic_DNA"/>
</dbReference>
<keyword evidence="7" id="KW-0411">Iron-sulfur</keyword>
<dbReference type="SFLD" id="SFLDS00029">
    <property type="entry name" value="Radical_SAM"/>
    <property type="match status" value="1"/>
</dbReference>
<dbReference type="InterPro" id="IPR007197">
    <property type="entry name" value="rSAM"/>
</dbReference>
<evidence type="ECO:0000256" key="5">
    <source>
        <dbReference type="ARBA" id="ARBA00022898"/>
    </source>
</evidence>
<gene>
    <name evidence="8" type="ORF">PLOB_00046202</name>
</gene>
<comment type="caution">
    <text evidence="8">The sequence shown here is derived from an EMBL/GenBank/DDBJ whole genome shotgun (WGS) entry which is preliminary data.</text>
</comment>
<dbReference type="Gene3D" id="3.20.20.70">
    <property type="entry name" value="Aldolase class I"/>
    <property type="match status" value="1"/>
</dbReference>
<dbReference type="InterPro" id="IPR003739">
    <property type="entry name" value="Lys_aminomutase/Glu_NH3_mut"/>
</dbReference>
<evidence type="ECO:0000256" key="7">
    <source>
        <dbReference type="ARBA" id="ARBA00023014"/>
    </source>
</evidence>
<dbReference type="PANTHER" id="PTHR30538:SF0">
    <property type="entry name" value="L-LYSINE 2,3-AMINOMUTASE AQ_1632-RELATED"/>
    <property type="match status" value="1"/>
</dbReference>
<dbReference type="SUPFAM" id="SSF102114">
    <property type="entry name" value="Radical SAM enzymes"/>
    <property type="match status" value="1"/>
</dbReference>
<reference evidence="8 9" key="1">
    <citation type="submission" date="2022-05" db="EMBL/GenBank/DDBJ databases">
        <authorList>
            <consortium name="Genoscope - CEA"/>
            <person name="William W."/>
        </authorList>
    </citation>
    <scope>NUCLEOTIDE SEQUENCE [LARGE SCALE GENOMIC DNA]</scope>
</reference>
<evidence type="ECO:0000313" key="9">
    <source>
        <dbReference type="Proteomes" id="UP001159405"/>
    </source>
</evidence>
<organism evidence="8 9">
    <name type="scientific">Porites lobata</name>
    <dbReference type="NCBI Taxonomy" id="104759"/>
    <lineage>
        <taxon>Eukaryota</taxon>
        <taxon>Metazoa</taxon>
        <taxon>Cnidaria</taxon>
        <taxon>Anthozoa</taxon>
        <taxon>Hexacorallia</taxon>
        <taxon>Scleractinia</taxon>
        <taxon>Fungiina</taxon>
        <taxon>Poritidae</taxon>
        <taxon>Porites</taxon>
    </lineage>
</organism>
<evidence type="ECO:0000256" key="2">
    <source>
        <dbReference type="ARBA" id="ARBA00022485"/>
    </source>
</evidence>
<sequence length="508" mass="58469">MLNLKKSLGVIDFSKKLVVLSRRSSFAFKYIKRKDEEPASQPALANPYTPIIEGPRIEPLKWKMYTKSHIPALLNTYWPRSHSIDALPFYAASTVLPMRTNNYVVSHLIDWSAVPDDPMFQLTFPQPGMLAQEDLNHVINIVRNTKDRVYLRKEVEKIRAKLNPHPANQKTMNVPRDDDQEMPGMQHKYRETVLFFPAEGQWCHTFCTYCFRWAQFTAVGSPQIFQSYDGKRLASYIRNNKGVRDVLFTGGDPMVMTTKQLERYIDPLLQDPTLDHLRTIRIGTKSLAYWPYRYVTNDDADDLLRLFERVSLSGRHLAIMAHISHPRELQSHVAKEAIRRIRMTGAVIRSQAPLINHVNADPRIWVEMWQKQISLGIIPYYMFVERDTGARHYFEVPLSTGLQIYQEATRKVSGVAKTVRGPSMSAVPGKVHVIGSAKIGAESVFVLQFLQARNPQWTGNPFFAKYDEKASWLDQLKPAFGEKSFFYEDELQELQNANNCSGVLFQDK</sequence>
<protein>
    <recommendedName>
        <fullName evidence="10">Lysine 2,3-aminomutase</fullName>
    </recommendedName>
</protein>
<dbReference type="SFLD" id="SFLDG01070">
    <property type="entry name" value="PLP-dependent"/>
    <property type="match status" value="1"/>
</dbReference>
<keyword evidence="2" id="KW-0004">4Fe-4S</keyword>
<keyword evidence="3" id="KW-0949">S-adenosyl-L-methionine</keyword>
<evidence type="ECO:0000256" key="6">
    <source>
        <dbReference type="ARBA" id="ARBA00023004"/>
    </source>
</evidence>
<comment type="cofactor">
    <cofactor evidence="1">
        <name>pyridoxal 5'-phosphate</name>
        <dbReference type="ChEBI" id="CHEBI:597326"/>
    </cofactor>
</comment>
<accession>A0ABN8PN65</accession>
<keyword evidence="6" id="KW-0408">Iron</keyword>
<evidence type="ECO:0000256" key="4">
    <source>
        <dbReference type="ARBA" id="ARBA00022723"/>
    </source>
</evidence>
<evidence type="ECO:0008006" key="10">
    <source>
        <dbReference type="Google" id="ProtNLM"/>
    </source>
</evidence>
<evidence type="ECO:0000256" key="1">
    <source>
        <dbReference type="ARBA" id="ARBA00001933"/>
    </source>
</evidence>
<evidence type="ECO:0000313" key="8">
    <source>
        <dbReference type="EMBL" id="CAH3147356.1"/>
    </source>
</evidence>
<dbReference type="InterPro" id="IPR013785">
    <property type="entry name" value="Aldolase_TIM"/>
</dbReference>
<dbReference type="Proteomes" id="UP001159405">
    <property type="component" value="Unassembled WGS sequence"/>
</dbReference>
<proteinExistence type="predicted"/>
<dbReference type="PANTHER" id="PTHR30538">
    <property type="entry name" value="LYSINE 2,3-AMINOMUTASE-RELATED"/>
    <property type="match status" value="1"/>
</dbReference>
<keyword evidence="5" id="KW-0663">Pyridoxal phosphate</keyword>
<dbReference type="InterPro" id="IPR058240">
    <property type="entry name" value="rSAM_sf"/>
</dbReference>
<keyword evidence="9" id="KW-1185">Reference proteome</keyword>
<dbReference type="CDD" id="cd01335">
    <property type="entry name" value="Radical_SAM"/>
    <property type="match status" value="1"/>
</dbReference>
<keyword evidence="4" id="KW-0479">Metal-binding</keyword>
<evidence type="ECO:0000256" key="3">
    <source>
        <dbReference type="ARBA" id="ARBA00022691"/>
    </source>
</evidence>